<comment type="caution">
    <text evidence="1">The sequence shown here is derived from an EMBL/GenBank/DDBJ whole genome shotgun (WGS) entry which is preliminary data.</text>
</comment>
<reference evidence="1 2" key="1">
    <citation type="journal article" date="2019" name="Emerg. Microbes Infect.">
        <title>Comprehensive subspecies identification of 175 nontuberculous mycobacteria species based on 7547 genomic profiles.</title>
        <authorList>
            <person name="Matsumoto Y."/>
            <person name="Kinjo T."/>
            <person name="Motooka D."/>
            <person name="Nabeya D."/>
            <person name="Jung N."/>
            <person name="Uechi K."/>
            <person name="Horii T."/>
            <person name="Iida T."/>
            <person name="Fujita J."/>
            <person name="Nakamura S."/>
        </authorList>
    </citation>
    <scope>NUCLEOTIDE SEQUENCE [LARGE SCALE GENOMIC DNA]</scope>
    <source>
        <strain evidence="1 2">JCM 30723</strain>
    </source>
</reference>
<dbReference type="AlphaFoldDB" id="A0A7I9Y476"/>
<accession>A0A7I9Y476</accession>
<dbReference type="Gene3D" id="3.40.50.300">
    <property type="entry name" value="P-loop containing nucleotide triphosphate hydrolases"/>
    <property type="match status" value="1"/>
</dbReference>
<evidence type="ECO:0000313" key="2">
    <source>
        <dbReference type="Proteomes" id="UP000465305"/>
    </source>
</evidence>
<sequence length="151" mass="16503">MTLIVVTGPPAAGKTTWMRQHAKPGDITIDYDQLAAALTPTDRDTWTQPAHVRTVARAARTAAIDAAMRLTADHNVYLIHSQPSPADLDRYQRAGARIVTVDPGRAIVLARCKNERPWQMAQAAKQWYEQRAGSQSAPEAVSGSADATRSW</sequence>
<dbReference type="RefSeq" id="WP_083037672.1">
    <property type="nucleotide sequence ID" value="NZ_BLKY01000001.1"/>
</dbReference>
<dbReference type="Pfam" id="PF13671">
    <property type="entry name" value="AAA_33"/>
    <property type="match status" value="1"/>
</dbReference>
<dbReference type="Proteomes" id="UP000465305">
    <property type="component" value="Unassembled WGS sequence"/>
</dbReference>
<dbReference type="EMBL" id="BLKY01000001">
    <property type="protein sequence ID" value="GFG83377.1"/>
    <property type="molecule type" value="Genomic_DNA"/>
</dbReference>
<dbReference type="InterPro" id="IPR027417">
    <property type="entry name" value="P-loop_NTPase"/>
</dbReference>
<organism evidence="1 2">
    <name type="scientific">Mycolicibacter algericus</name>
    <name type="common">Mycobacterium algericum</name>
    <dbReference type="NCBI Taxonomy" id="1288388"/>
    <lineage>
        <taxon>Bacteria</taxon>
        <taxon>Bacillati</taxon>
        <taxon>Actinomycetota</taxon>
        <taxon>Actinomycetes</taxon>
        <taxon>Mycobacteriales</taxon>
        <taxon>Mycobacteriaceae</taxon>
        <taxon>Mycolicibacter</taxon>
    </lineage>
</organism>
<proteinExistence type="predicted"/>
<dbReference type="SUPFAM" id="SSF52540">
    <property type="entry name" value="P-loop containing nucleoside triphosphate hydrolases"/>
    <property type="match status" value="1"/>
</dbReference>
<gene>
    <name evidence="1" type="ORF">MALGJ_00530</name>
</gene>
<evidence type="ECO:0000313" key="1">
    <source>
        <dbReference type="EMBL" id="GFG83377.1"/>
    </source>
</evidence>
<protein>
    <submittedName>
        <fullName evidence="1">Uncharacterized protein</fullName>
    </submittedName>
</protein>
<name>A0A7I9Y476_MYCAL</name>